<sequence length="412" mass="42597">MQHCRTKNALNSAERLTIAGFLATAIGFGPARVGLGLFMPQFADEFGLSVADGGHIASIAFSAFMVALPITAIFVFRLGPRTPVILACLMACAGSVLVATASNATMLTAGIVIAGSSAGLCWTPFNDAARHSLTEDRRNTALSIIATGTATGVVIAGVLSLFTGMGAIHWRHAWWAFAGIALLAAIVAWFGTPKLEQRQSMKGFALSHFYGRKAWPLHTLALVFGATNAVFITFAAKRIADTGGLPSLVSDGASAVVYISYGILGLVGVAAGRLVDRFGLSGVLRVIFAAAALSMVLIAFAPNDWITVITASAFHGAALMVVSAVISFWSLRLFPGWSTTGFTAALMALAIGSLIGPTLVSGIAEKMGGQAMFAIAAVPSVVIALWPGRLPALPTIRSSPAGDCDLATASDR</sequence>
<feature type="transmembrane region" description="Helical" evidence="6">
    <location>
        <begin position="341"/>
        <end position="364"/>
    </location>
</feature>
<dbReference type="GO" id="GO:0005886">
    <property type="term" value="C:plasma membrane"/>
    <property type="evidence" value="ECO:0007669"/>
    <property type="project" value="UniProtKB-SubCell"/>
</dbReference>
<keyword evidence="4 6" id="KW-1133">Transmembrane helix</keyword>
<feature type="transmembrane region" description="Helical" evidence="6">
    <location>
        <begin position="55"/>
        <end position="76"/>
    </location>
</feature>
<keyword evidence="2" id="KW-1003">Cell membrane</keyword>
<evidence type="ECO:0000256" key="5">
    <source>
        <dbReference type="ARBA" id="ARBA00023136"/>
    </source>
</evidence>
<feature type="transmembrane region" description="Helical" evidence="6">
    <location>
        <begin position="282"/>
        <end position="300"/>
    </location>
</feature>
<evidence type="ECO:0000313" key="9">
    <source>
        <dbReference type="Proteomes" id="UP000263957"/>
    </source>
</evidence>
<dbReference type="AlphaFoldDB" id="A0A356W4T5"/>
<dbReference type="PROSITE" id="PS50850">
    <property type="entry name" value="MFS"/>
    <property type="match status" value="1"/>
</dbReference>
<evidence type="ECO:0000259" key="7">
    <source>
        <dbReference type="PROSITE" id="PS50850"/>
    </source>
</evidence>
<dbReference type="InterPro" id="IPR050189">
    <property type="entry name" value="MFS_Efflux_Transporters"/>
</dbReference>
<organism evidence="8 9">
    <name type="scientific">Hyphomonas atlantica</name>
    <dbReference type="NCBI Taxonomy" id="1280948"/>
    <lineage>
        <taxon>Bacteria</taxon>
        <taxon>Pseudomonadati</taxon>
        <taxon>Pseudomonadota</taxon>
        <taxon>Alphaproteobacteria</taxon>
        <taxon>Hyphomonadales</taxon>
        <taxon>Hyphomonadaceae</taxon>
        <taxon>Hyphomonas</taxon>
    </lineage>
</organism>
<evidence type="ECO:0000256" key="4">
    <source>
        <dbReference type="ARBA" id="ARBA00022989"/>
    </source>
</evidence>
<feature type="transmembrane region" description="Helical" evidence="6">
    <location>
        <begin position="255"/>
        <end position="275"/>
    </location>
</feature>
<comment type="caution">
    <text evidence="8">The sequence shown here is derived from an EMBL/GenBank/DDBJ whole genome shotgun (WGS) entry which is preliminary data.</text>
</comment>
<proteinExistence type="predicted"/>
<feature type="transmembrane region" description="Helical" evidence="6">
    <location>
        <begin position="306"/>
        <end position="329"/>
    </location>
</feature>
<evidence type="ECO:0000256" key="1">
    <source>
        <dbReference type="ARBA" id="ARBA00004651"/>
    </source>
</evidence>
<evidence type="ECO:0000256" key="3">
    <source>
        <dbReference type="ARBA" id="ARBA00022692"/>
    </source>
</evidence>
<keyword evidence="3 6" id="KW-0812">Transmembrane</keyword>
<feature type="transmembrane region" description="Helical" evidence="6">
    <location>
        <begin position="21"/>
        <end position="43"/>
    </location>
</feature>
<feature type="transmembrane region" description="Helical" evidence="6">
    <location>
        <begin position="83"/>
        <end position="101"/>
    </location>
</feature>
<reference evidence="8 9" key="1">
    <citation type="journal article" date="2018" name="Nat. Biotechnol.">
        <title>A standardized bacterial taxonomy based on genome phylogeny substantially revises the tree of life.</title>
        <authorList>
            <person name="Parks D.H."/>
            <person name="Chuvochina M."/>
            <person name="Waite D.W."/>
            <person name="Rinke C."/>
            <person name="Skarshewski A."/>
            <person name="Chaumeil P.A."/>
            <person name="Hugenholtz P."/>
        </authorList>
    </citation>
    <scope>NUCLEOTIDE SEQUENCE [LARGE SCALE GENOMIC DNA]</scope>
    <source>
        <strain evidence="8">UBA10378</strain>
    </source>
</reference>
<feature type="transmembrane region" description="Helical" evidence="6">
    <location>
        <begin position="141"/>
        <end position="162"/>
    </location>
</feature>
<protein>
    <recommendedName>
        <fullName evidence="7">Major facilitator superfamily (MFS) profile domain-containing protein</fullName>
    </recommendedName>
</protein>
<dbReference type="InterPro" id="IPR011701">
    <property type="entry name" value="MFS"/>
</dbReference>
<feature type="transmembrane region" description="Helical" evidence="6">
    <location>
        <begin position="370"/>
        <end position="388"/>
    </location>
</feature>
<comment type="subcellular location">
    <subcellularLocation>
        <location evidence="1">Cell membrane</location>
        <topology evidence="1">Multi-pass membrane protein</topology>
    </subcellularLocation>
</comment>
<evidence type="ECO:0000256" key="6">
    <source>
        <dbReference type="SAM" id="Phobius"/>
    </source>
</evidence>
<dbReference type="GO" id="GO:0022857">
    <property type="term" value="F:transmembrane transporter activity"/>
    <property type="evidence" value="ECO:0007669"/>
    <property type="project" value="InterPro"/>
</dbReference>
<evidence type="ECO:0000256" key="2">
    <source>
        <dbReference type="ARBA" id="ARBA00022475"/>
    </source>
</evidence>
<dbReference type="Proteomes" id="UP000263957">
    <property type="component" value="Unassembled WGS sequence"/>
</dbReference>
<feature type="transmembrane region" description="Helical" evidence="6">
    <location>
        <begin position="174"/>
        <end position="193"/>
    </location>
</feature>
<dbReference type="SUPFAM" id="SSF103473">
    <property type="entry name" value="MFS general substrate transporter"/>
    <property type="match status" value="1"/>
</dbReference>
<dbReference type="EMBL" id="DOGS01000082">
    <property type="protein sequence ID" value="HBQ48025.1"/>
    <property type="molecule type" value="Genomic_DNA"/>
</dbReference>
<feature type="domain" description="Major facilitator superfamily (MFS) profile" evidence="7">
    <location>
        <begin position="15"/>
        <end position="395"/>
    </location>
</feature>
<gene>
    <name evidence="8" type="ORF">DD728_03920</name>
</gene>
<name>A0A356W4T5_9PROT</name>
<keyword evidence="5 6" id="KW-0472">Membrane</keyword>
<dbReference type="InterPro" id="IPR036259">
    <property type="entry name" value="MFS_trans_sf"/>
</dbReference>
<dbReference type="Gene3D" id="1.20.1250.20">
    <property type="entry name" value="MFS general substrate transporter like domains"/>
    <property type="match status" value="2"/>
</dbReference>
<feature type="transmembrane region" description="Helical" evidence="6">
    <location>
        <begin position="214"/>
        <end position="235"/>
    </location>
</feature>
<dbReference type="InterPro" id="IPR020846">
    <property type="entry name" value="MFS_dom"/>
</dbReference>
<dbReference type="PANTHER" id="PTHR43124">
    <property type="entry name" value="PURINE EFFLUX PUMP PBUE"/>
    <property type="match status" value="1"/>
</dbReference>
<evidence type="ECO:0000313" key="8">
    <source>
        <dbReference type="EMBL" id="HBQ48025.1"/>
    </source>
</evidence>
<accession>A0A356W4T5</accession>
<dbReference type="PANTHER" id="PTHR43124:SF3">
    <property type="entry name" value="CHLORAMPHENICOL EFFLUX PUMP RV0191"/>
    <property type="match status" value="1"/>
</dbReference>
<feature type="transmembrane region" description="Helical" evidence="6">
    <location>
        <begin position="107"/>
        <end position="129"/>
    </location>
</feature>
<dbReference type="Pfam" id="PF07690">
    <property type="entry name" value="MFS_1"/>
    <property type="match status" value="1"/>
</dbReference>